<evidence type="ECO:0000313" key="2">
    <source>
        <dbReference type="EMBL" id="PIT86876.1"/>
    </source>
</evidence>
<evidence type="ECO:0000256" key="1">
    <source>
        <dbReference type="SAM" id="Phobius"/>
    </source>
</evidence>
<proteinExistence type="predicted"/>
<comment type="caution">
    <text evidence="2">The sequence shown here is derived from an EMBL/GenBank/DDBJ whole genome shotgun (WGS) entry which is preliminary data.</text>
</comment>
<keyword evidence="1" id="KW-0472">Membrane</keyword>
<dbReference type="AlphaFoldDB" id="A0A2M6W245"/>
<evidence type="ECO:0000313" key="3">
    <source>
        <dbReference type="Proteomes" id="UP000229362"/>
    </source>
</evidence>
<reference evidence="3" key="1">
    <citation type="submission" date="2017-09" db="EMBL/GenBank/DDBJ databases">
        <title>Depth-based differentiation of microbial function through sediment-hosted aquifers and enrichment of novel symbionts in the deep terrestrial subsurface.</title>
        <authorList>
            <person name="Probst A.J."/>
            <person name="Ladd B."/>
            <person name="Jarett J.K."/>
            <person name="Geller-Mcgrath D.E."/>
            <person name="Sieber C.M.K."/>
            <person name="Emerson J.B."/>
            <person name="Anantharaman K."/>
            <person name="Thomas B.C."/>
            <person name="Malmstrom R."/>
            <person name="Stieglmeier M."/>
            <person name="Klingl A."/>
            <person name="Woyke T."/>
            <person name="Ryan C.M."/>
            <person name="Banfield J.F."/>
        </authorList>
    </citation>
    <scope>NUCLEOTIDE SEQUENCE [LARGE SCALE GENOMIC DNA]</scope>
</reference>
<keyword evidence="1" id="KW-1133">Transmembrane helix</keyword>
<feature type="transmembrane region" description="Helical" evidence="1">
    <location>
        <begin position="44"/>
        <end position="64"/>
    </location>
</feature>
<sequence>MLKKFHSLKKKHRVPFAILIGFSVILFWRGAWGILDVYLFPDNYALSSIVSLGLGLLGATHYIVNELM</sequence>
<protein>
    <submittedName>
        <fullName evidence="2">Uncharacterized protein</fullName>
    </submittedName>
</protein>
<dbReference type="Proteomes" id="UP000229362">
    <property type="component" value="Unassembled WGS sequence"/>
</dbReference>
<dbReference type="Pfam" id="PF15993">
    <property type="entry name" value="Fuseless"/>
    <property type="match status" value="1"/>
</dbReference>
<dbReference type="InterPro" id="IPR032751">
    <property type="entry name" value="Fuseless"/>
</dbReference>
<name>A0A2M6W245_9BACT</name>
<keyword evidence="1" id="KW-0812">Transmembrane</keyword>
<dbReference type="EMBL" id="PFBZ01000030">
    <property type="protein sequence ID" value="PIT86876.1"/>
    <property type="molecule type" value="Genomic_DNA"/>
</dbReference>
<feature type="transmembrane region" description="Helical" evidence="1">
    <location>
        <begin position="12"/>
        <end position="32"/>
    </location>
</feature>
<gene>
    <name evidence="2" type="ORF">COU33_00735</name>
</gene>
<organism evidence="2 3">
    <name type="scientific">Candidatus Magasanikbacteria bacterium CG10_big_fil_rev_8_21_14_0_10_43_6</name>
    <dbReference type="NCBI Taxonomy" id="1974650"/>
    <lineage>
        <taxon>Bacteria</taxon>
        <taxon>Candidatus Magasanikiibacteriota</taxon>
    </lineage>
</organism>
<accession>A0A2M6W245</accession>